<gene>
    <name evidence="2" type="ORF">NDU88_004275</name>
</gene>
<dbReference type="Proteomes" id="UP001066276">
    <property type="component" value="Chromosome 4_1"/>
</dbReference>
<reference evidence="2" key="1">
    <citation type="journal article" date="2022" name="bioRxiv">
        <title>Sequencing and chromosome-scale assembly of the giantPleurodeles waltlgenome.</title>
        <authorList>
            <person name="Brown T."/>
            <person name="Elewa A."/>
            <person name="Iarovenko S."/>
            <person name="Subramanian E."/>
            <person name="Araus A.J."/>
            <person name="Petzold A."/>
            <person name="Susuki M."/>
            <person name="Suzuki K.-i.T."/>
            <person name="Hayashi T."/>
            <person name="Toyoda A."/>
            <person name="Oliveira C."/>
            <person name="Osipova E."/>
            <person name="Leigh N.D."/>
            <person name="Simon A."/>
            <person name="Yun M.H."/>
        </authorList>
    </citation>
    <scope>NUCLEOTIDE SEQUENCE</scope>
    <source>
        <strain evidence="2">20211129_DDA</strain>
        <tissue evidence="2">Liver</tissue>
    </source>
</reference>
<feature type="region of interest" description="Disordered" evidence="1">
    <location>
        <begin position="109"/>
        <end position="168"/>
    </location>
</feature>
<organism evidence="2 3">
    <name type="scientific">Pleurodeles waltl</name>
    <name type="common">Iberian ribbed newt</name>
    <dbReference type="NCBI Taxonomy" id="8319"/>
    <lineage>
        <taxon>Eukaryota</taxon>
        <taxon>Metazoa</taxon>
        <taxon>Chordata</taxon>
        <taxon>Craniata</taxon>
        <taxon>Vertebrata</taxon>
        <taxon>Euteleostomi</taxon>
        <taxon>Amphibia</taxon>
        <taxon>Batrachia</taxon>
        <taxon>Caudata</taxon>
        <taxon>Salamandroidea</taxon>
        <taxon>Salamandridae</taxon>
        <taxon>Pleurodelinae</taxon>
        <taxon>Pleurodeles</taxon>
    </lineage>
</organism>
<sequence>MTYHTDEDDPQQDLKEIPYEHQMEERLNGALGYHMQNSVNWALIKVLKLFTQPPVRYGKRKLLGSSSHDILPSQLSFHDSESHPRASSGGSSLAEILAQMAASVLRDHEYGSSAPQGASGILSAPQSQDTSYDTSVSSSDSEKSQNDSQPAQRKKRQTHHSTDEVPGPSWWNLLFEPENIIHPRSTEWVPCMEVTHYFQERLRKGFQCEVLNTVRSECPQPSLLGKVTDTPEMDPNMETYLKKFAKDPKKGLDHTWRGCQDKLLDLHGQGTGGFFAGILVLASVL</sequence>
<name>A0AAV7T7E1_PLEWA</name>
<accession>A0AAV7T7E1</accession>
<evidence type="ECO:0000256" key="1">
    <source>
        <dbReference type="SAM" id="MobiDB-lite"/>
    </source>
</evidence>
<dbReference type="AlphaFoldDB" id="A0AAV7T7E1"/>
<keyword evidence="3" id="KW-1185">Reference proteome</keyword>
<protein>
    <submittedName>
        <fullName evidence="2">Uncharacterized protein</fullName>
    </submittedName>
</protein>
<comment type="caution">
    <text evidence="2">The sequence shown here is derived from an EMBL/GenBank/DDBJ whole genome shotgun (WGS) entry which is preliminary data.</text>
</comment>
<dbReference type="EMBL" id="JANPWB010000007">
    <property type="protein sequence ID" value="KAJ1172428.1"/>
    <property type="molecule type" value="Genomic_DNA"/>
</dbReference>
<proteinExistence type="predicted"/>
<feature type="compositionally biased region" description="Low complexity" evidence="1">
    <location>
        <begin position="126"/>
        <end position="139"/>
    </location>
</feature>
<evidence type="ECO:0000313" key="3">
    <source>
        <dbReference type="Proteomes" id="UP001066276"/>
    </source>
</evidence>
<evidence type="ECO:0000313" key="2">
    <source>
        <dbReference type="EMBL" id="KAJ1172428.1"/>
    </source>
</evidence>